<keyword evidence="2" id="KW-0472">Membrane</keyword>
<feature type="transmembrane region" description="Helical" evidence="2">
    <location>
        <begin position="5"/>
        <end position="24"/>
    </location>
</feature>
<comment type="caution">
    <text evidence="3">The sequence shown here is derived from an EMBL/GenBank/DDBJ whole genome shotgun (WGS) entry which is preliminary data.</text>
</comment>
<gene>
    <name evidence="3" type="ORF">ACFO4E_22385</name>
</gene>
<proteinExistence type="predicted"/>
<protein>
    <submittedName>
        <fullName evidence="3">FxsA family protein</fullName>
    </submittedName>
</protein>
<evidence type="ECO:0000313" key="3">
    <source>
        <dbReference type="EMBL" id="MFC4564615.1"/>
    </source>
</evidence>
<organism evidence="3 4">
    <name type="scientific">Nocardiopsis mangrovi</name>
    <dbReference type="NCBI Taxonomy" id="1179818"/>
    <lineage>
        <taxon>Bacteria</taxon>
        <taxon>Bacillati</taxon>
        <taxon>Actinomycetota</taxon>
        <taxon>Actinomycetes</taxon>
        <taxon>Streptosporangiales</taxon>
        <taxon>Nocardiopsidaceae</taxon>
        <taxon>Nocardiopsis</taxon>
    </lineage>
</organism>
<accession>A0ABV9E307</accession>
<keyword evidence="2" id="KW-0812">Transmembrane</keyword>
<evidence type="ECO:0000313" key="4">
    <source>
        <dbReference type="Proteomes" id="UP001595923"/>
    </source>
</evidence>
<dbReference type="PANTHER" id="PTHR35335:SF1">
    <property type="entry name" value="UPF0716 PROTEIN FXSA"/>
    <property type="match status" value="1"/>
</dbReference>
<dbReference type="EMBL" id="JBHSFQ010000026">
    <property type="protein sequence ID" value="MFC4564615.1"/>
    <property type="molecule type" value="Genomic_DNA"/>
</dbReference>
<feature type="transmembrane region" description="Helical" evidence="2">
    <location>
        <begin position="30"/>
        <end position="50"/>
    </location>
</feature>
<dbReference type="Pfam" id="PF04186">
    <property type="entry name" value="FxsA"/>
    <property type="match status" value="1"/>
</dbReference>
<feature type="region of interest" description="Disordered" evidence="1">
    <location>
        <begin position="137"/>
        <end position="171"/>
    </location>
</feature>
<reference evidence="4" key="1">
    <citation type="journal article" date="2019" name="Int. J. Syst. Evol. Microbiol.">
        <title>The Global Catalogue of Microorganisms (GCM) 10K type strain sequencing project: providing services to taxonomists for standard genome sequencing and annotation.</title>
        <authorList>
            <consortium name="The Broad Institute Genomics Platform"/>
            <consortium name="The Broad Institute Genome Sequencing Center for Infectious Disease"/>
            <person name="Wu L."/>
            <person name="Ma J."/>
        </authorList>
    </citation>
    <scope>NUCLEOTIDE SEQUENCE [LARGE SCALE GENOMIC DNA]</scope>
    <source>
        <strain evidence="4">XZYJ18</strain>
    </source>
</reference>
<dbReference type="InterPro" id="IPR007313">
    <property type="entry name" value="FxsA"/>
</dbReference>
<keyword evidence="4" id="KW-1185">Reference proteome</keyword>
<dbReference type="Proteomes" id="UP001595923">
    <property type="component" value="Unassembled WGS sequence"/>
</dbReference>
<dbReference type="PANTHER" id="PTHR35335">
    <property type="entry name" value="UPF0716 PROTEIN FXSA"/>
    <property type="match status" value="1"/>
</dbReference>
<keyword evidence="2" id="KW-1133">Transmembrane helix</keyword>
<name>A0ABV9E307_9ACTN</name>
<evidence type="ECO:0000256" key="1">
    <source>
        <dbReference type="SAM" id="MobiDB-lite"/>
    </source>
</evidence>
<sequence>MPLLIVLSLMAMPFIEIWLMVLVGQQIGPAWTIVALFALSASGILVVRRAGMKAFREADAAMRTGQQPKQGVLDTVMLMVGGILLIIPGFLTGALGALMALPVTRPLLRWAFSGWAERRVKRMRERAEREFATIGVHVPGQAPGDGPPRAGSGKVIRGHIVDDGPADPAAR</sequence>
<dbReference type="RefSeq" id="WP_378577893.1">
    <property type="nucleotide sequence ID" value="NZ_JBHSFQ010000026.1"/>
</dbReference>
<feature type="transmembrane region" description="Helical" evidence="2">
    <location>
        <begin position="71"/>
        <end position="91"/>
    </location>
</feature>
<evidence type="ECO:0000256" key="2">
    <source>
        <dbReference type="SAM" id="Phobius"/>
    </source>
</evidence>
<dbReference type="NCBIfam" id="NF008528">
    <property type="entry name" value="PRK11463.1-2"/>
    <property type="match status" value="1"/>
</dbReference>